<sequence length="126" mass="14418">MKTISEEVLLQNMTDLDKLKANIYINSIQNYIDILRKNWNPQTLTVQGRTGEGLLYWDVYNLNYTIENMAFKGYVFKNISSVMENSTTIVNRKKKYTKPTILPKVVEMESTIAGSANQESEVSNGI</sequence>
<evidence type="ECO:0000313" key="1">
    <source>
        <dbReference type="EMBL" id="MFD2741942.1"/>
    </source>
</evidence>
<evidence type="ECO:0000313" key="2">
    <source>
        <dbReference type="Proteomes" id="UP001597418"/>
    </source>
</evidence>
<gene>
    <name evidence="1" type="ORF">ACFSQ6_00880</name>
</gene>
<protein>
    <submittedName>
        <fullName evidence="1">Uncharacterized protein</fullName>
    </submittedName>
</protein>
<organism evidence="1 2">
    <name type="scientific">Sphingobacterium populi</name>
    <dbReference type="NCBI Taxonomy" id="1812824"/>
    <lineage>
        <taxon>Bacteria</taxon>
        <taxon>Pseudomonadati</taxon>
        <taxon>Bacteroidota</taxon>
        <taxon>Sphingobacteriia</taxon>
        <taxon>Sphingobacteriales</taxon>
        <taxon>Sphingobacteriaceae</taxon>
        <taxon>Sphingobacterium</taxon>
    </lineage>
</organism>
<name>A0ABW5UB70_9SPHI</name>
<dbReference type="EMBL" id="JBHUMB010000005">
    <property type="protein sequence ID" value="MFD2741942.1"/>
    <property type="molecule type" value="Genomic_DNA"/>
</dbReference>
<proteinExistence type="predicted"/>
<dbReference type="RefSeq" id="WP_066753106.1">
    <property type="nucleotide sequence ID" value="NZ_JBHUMB010000005.1"/>
</dbReference>
<accession>A0ABW5UB70</accession>
<keyword evidence="2" id="KW-1185">Reference proteome</keyword>
<dbReference type="Proteomes" id="UP001597418">
    <property type="component" value="Unassembled WGS sequence"/>
</dbReference>
<comment type="caution">
    <text evidence="1">The sequence shown here is derived from an EMBL/GenBank/DDBJ whole genome shotgun (WGS) entry which is preliminary data.</text>
</comment>
<reference evidence="2" key="1">
    <citation type="journal article" date="2019" name="Int. J. Syst. Evol. Microbiol.">
        <title>The Global Catalogue of Microorganisms (GCM) 10K type strain sequencing project: providing services to taxonomists for standard genome sequencing and annotation.</title>
        <authorList>
            <consortium name="The Broad Institute Genomics Platform"/>
            <consortium name="The Broad Institute Genome Sequencing Center for Infectious Disease"/>
            <person name="Wu L."/>
            <person name="Ma J."/>
        </authorList>
    </citation>
    <scope>NUCLEOTIDE SEQUENCE [LARGE SCALE GENOMIC DNA]</scope>
    <source>
        <strain evidence="2">KCTC 42247</strain>
    </source>
</reference>